<organism evidence="3 4">
    <name type="scientific">Lysobacter brunescens</name>
    <dbReference type="NCBI Taxonomy" id="262323"/>
    <lineage>
        <taxon>Bacteria</taxon>
        <taxon>Pseudomonadati</taxon>
        <taxon>Pseudomonadota</taxon>
        <taxon>Gammaproteobacteria</taxon>
        <taxon>Lysobacterales</taxon>
        <taxon>Lysobacteraceae</taxon>
        <taxon>Lysobacter</taxon>
    </lineage>
</organism>
<comment type="caution">
    <text evidence="3">The sequence shown here is derived from an EMBL/GenBank/DDBJ whole genome shotgun (WGS) entry which is preliminary data.</text>
</comment>
<dbReference type="EMBL" id="JBHTIF010000006">
    <property type="protein sequence ID" value="MFD0727569.1"/>
    <property type="molecule type" value="Genomic_DNA"/>
</dbReference>
<evidence type="ECO:0000313" key="4">
    <source>
        <dbReference type="Proteomes" id="UP001597110"/>
    </source>
</evidence>
<feature type="domain" description="Ketoreductase" evidence="2">
    <location>
        <begin position="4"/>
        <end position="184"/>
    </location>
</feature>
<dbReference type="SMART" id="SM00822">
    <property type="entry name" value="PKS_KR"/>
    <property type="match status" value="1"/>
</dbReference>
<dbReference type="InterPro" id="IPR050259">
    <property type="entry name" value="SDR"/>
</dbReference>
<dbReference type="EC" id="1.1.1.100" evidence="3"/>
<protein>
    <submittedName>
        <fullName evidence="3">3-oxoacyl-ACP reductase FabG</fullName>
        <ecNumber evidence="3">1.1.1.100</ecNumber>
    </submittedName>
</protein>
<dbReference type="Gene3D" id="3.40.50.720">
    <property type="entry name" value="NAD(P)-binding Rossmann-like Domain"/>
    <property type="match status" value="1"/>
</dbReference>
<dbReference type="PRINTS" id="PR00081">
    <property type="entry name" value="GDHRDH"/>
</dbReference>
<keyword evidence="4" id="KW-1185">Reference proteome</keyword>
<dbReference type="SUPFAM" id="SSF51735">
    <property type="entry name" value="NAD(P)-binding Rossmann-fold domains"/>
    <property type="match status" value="1"/>
</dbReference>
<dbReference type="InterPro" id="IPR020904">
    <property type="entry name" value="Sc_DH/Rdtase_CS"/>
</dbReference>
<comment type="similarity">
    <text evidence="1">Belongs to the short-chain dehydrogenases/reductases (SDR) family.</text>
</comment>
<dbReference type="InterPro" id="IPR036291">
    <property type="entry name" value="NAD(P)-bd_dom_sf"/>
</dbReference>
<evidence type="ECO:0000259" key="2">
    <source>
        <dbReference type="SMART" id="SM00822"/>
    </source>
</evidence>
<evidence type="ECO:0000256" key="1">
    <source>
        <dbReference type="ARBA" id="ARBA00006484"/>
    </source>
</evidence>
<dbReference type="PANTHER" id="PTHR42879">
    <property type="entry name" value="3-OXOACYL-(ACYL-CARRIER-PROTEIN) REDUCTASE"/>
    <property type="match status" value="1"/>
</dbReference>
<gene>
    <name evidence="3" type="primary">fabG</name>
    <name evidence="3" type="ORF">ACFQ0E_18400</name>
</gene>
<evidence type="ECO:0000313" key="3">
    <source>
        <dbReference type="EMBL" id="MFD0727569.1"/>
    </source>
</evidence>
<dbReference type="InterPro" id="IPR002347">
    <property type="entry name" value="SDR_fam"/>
</dbReference>
<dbReference type="InterPro" id="IPR057326">
    <property type="entry name" value="KR_dom"/>
</dbReference>
<dbReference type="Pfam" id="PF13561">
    <property type="entry name" value="adh_short_C2"/>
    <property type="match status" value="1"/>
</dbReference>
<dbReference type="PRINTS" id="PR00080">
    <property type="entry name" value="SDRFAMILY"/>
</dbReference>
<name>A0ABW2YH79_9GAMM</name>
<dbReference type="GO" id="GO:0004316">
    <property type="term" value="F:3-oxoacyl-[acyl-carrier-protein] reductase (NADPH) activity"/>
    <property type="evidence" value="ECO:0007669"/>
    <property type="project" value="UniProtKB-EC"/>
</dbReference>
<sequence>MANKWVLVTGGSRGIGKGLVTALAEEGYTVAFTYQSSAEAAGRLEAEIAAAGGKAQGFACDGRDHASVERACAQMVDTFGEPHALVNNMGITGDQLMFNFDVDRYRDVISTNLDSAIYFSTCLTPVMASTRAGRILHMSSVTGLKGNKGQVSYAATKAAMIGITRTMAVELARFKITVNAIAPGFIATEMVDQIDPAIRKSITDGIPLKRLGQVREVAALASFLLSPNAGYITGQTFVIDGGLTA</sequence>
<dbReference type="Proteomes" id="UP001597110">
    <property type="component" value="Unassembled WGS sequence"/>
</dbReference>
<dbReference type="PANTHER" id="PTHR42879:SF2">
    <property type="entry name" value="3-OXOACYL-[ACYL-CARRIER-PROTEIN] REDUCTASE FABG"/>
    <property type="match status" value="1"/>
</dbReference>
<reference evidence="4" key="1">
    <citation type="journal article" date="2019" name="Int. J. Syst. Evol. Microbiol.">
        <title>The Global Catalogue of Microorganisms (GCM) 10K type strain sequencing project: providing services to taxonomists for standard genome sequencing and annotation.</title>
        <authorList>
            <consortium name="The Broad Institute Genomics Platform"/>
            <consortium name="The Broad Institute Genome Sequencing Center for Infectious Disease"/>
            <person name="Wu L."/>
            <person name="Ma J."/>
        </authorList>
    </citation>
    <scope>NUCLEOTIDE SEQUENCE [LARGE SCALE GENOMIC DNA]</scope>
    <source>
        <strain evidence="4">CCUG 55585</strain>
    </source>
</reference>
<dbReference type="PROSITE" id="PS00061">
    <property type="entry name" value="ADH_SHORT"/>
    <property type="match status" value="1"/>
</dbReference>
<proteinExistence type="inferred from homology"/>
<keyword evidence="3" id="KW-0560">Oxidoreductase</keyword>
<accession>A0ABW2YH79</accession>
<dbReference type="NCBIfam" id="NF009466">
    <property type="entry name" value="PRK12826.1-2"/>
    <property type="match status" value="1"/>
</dbReference>
<dbReference type="RefSeq" id="WP_386826359.1">
    <property type="nucleotide sequence ID" value="NZ_JBHTIF010000006.1"/>
</dbReference>